<evidence type="ECO:0000256" key="3">
    <source>
        <dbReference type="ARBA" id="ARBA00022630"/>
    </source>
</evidence>
<gene>
    <name evidence="15" type="ORF">A3H66_01610</name>
</gene>
<evidence type="ECO:0000313" key="15">
    <source>
        <dbReference type="EMBL" id="OGF24482.1"/>
    </source>
</evidence>
<evidence type="ECO:0000256" key="4">
    <source>
        <dbReference type="ARBA" id="ARBA00022692"/>
    </source>
</evidence>
<dbReference type="Pfam" id="PF01794">
    <property type="entry name" value="Ferric_reduct"/>
    <property type="match status" value="1"/>
</dbReference>
<evidence type="ECO:0000256" key="9">
    <source>
        <dbReference type="ARBA" id="ARBA00023002"/>
    </source>
</evidence>
<keyword evidence="3" id="KW-0285">Flavoprotein</keyword>
<dbReference type="PANTHER" id="PTHR47354:SF8">
    <property type="entry name" value="1,2-PHENYLACETYL-COA EPOXIDASE, SUBUNIT E"/>
    <property type="match status" value="1"/>
</dbReference>
<evidence type="ECO:0000256" key="10">
    <source>
        <dbReference type="ARBA" id="ARBA00023004"/>
    </source>
</evidence>
<evidence type="ECO:0000256" key="8">
    <source>
        <dbReference type="ARBA" id="ARBA00022989"/>
    </source>
</evidence>
<dbReference type="PRINTS" id="PR00371">
    <property type="entry name" value="FPNCR"/>
</dbReference>
<evidence type="ECO:0000256" key="11">
    <source>
        <dbReference type="ARBA" id="ARBA00023014"/>
    </source>
</evidence>
<dbReference type="Proteomes" id="UP000178783">
    <property type="component" value="Unassembled WGS sequence"/>
</dbReference>
<sequence>MDKIIKFQRKFALFTMIFVLAHPIFFALSSKSILPYVIPDFSVMPLALGAISLYIFIIVMIASKIYKRISYNLWQYIHLLTYLLFFFSLYHAVNWGSDYRLISVKIIYGIILISLLAGIIYRTFYKIKQKYAGKFYVQEIKNETENTFTLVLKSEKAFSFKAGQFCFLRLNKGKFYARHPFTISSSPKEARLRFTVKLEGRFTKALSELKKGEEVIIDGPFGIFTIEDEQKNLVFIAGGVGIAPFMSMIKDKTIADNQSQNIILLYGSKTKEDIIYRERLDNIKKDCFKKVYILSDSRSFLKADEYETGHINEEIIRKYVKNINNSLFYICGPESMKNNLKGTLNKLGVNKHNIIIEDFFW</sequence>
<feature type="domain" description="FAD-binding FR-type" evidence="14">
    <location>
        <begin position="130"/>
        <end position="227"/>
    </location>
</feature>
<keyword evidence="6" id="KW-0479">Metal-binding</keyword>
<keyword evidence="4 13" id="KW-0812">Transmembrane</keyword>
<proteinExistence type="predicted"/>
<evidence type="ECO:0000256" key="12">
    <source>
        <dbReference type="ARBA" id="ARBA00023136"/>
    </source>
</evidence>
<evidence type="ECO:0000256" key="13">
    <source>
        <dbReference type="SAM" id="Phobius"/>
    </source>
</evidence>
<keyword evidence="8 13" id="KW-1133">Transmembrane helix</keyword>
<dbReference type="PROSITE" id="PS51384">
    <property type="entry name" value="FAD_FR"/>
    <property type="match status" value="1"/>
</dbReference>
<evidence type="ECO:0000256" key="7">
    <source>
        <dbReference type="ARBA" id="ARBA00022827"/>
    </source>
</evidence>
<accession>A0A1F5SD36</accession>
<evidence type="ECO:0000259" key="14">
    <source>
        <dbReference type="PROSITE" id="PS51384"/>
    </source>
</evidence>
<dbReference type="GO" id="GO:0016020">
    <property type="term" value="C:membrane"/>
    <property type="evidence" value="ECO:0007669"/>
    <property type="project" value="UniProtKB-SubCell"/>
</dbReference>
<evidence type="ECO:0000256" key="1">
    <source>
        <dbReference type="ARBA" id="ARBA00001974"/>
    </source>
</evidence>
<dbReference type="InterPro" id="IPR017927">
    <property type="entry name" value="FAD-bd_FR_type"/>
</dbReference>
<keyword evidence="11" id="KW-0411">Iron-sulfur</keyword>
<dbReference type="Pfam" id="PF00175">
    <property type="entry name" value="NAD_binding_1"/>
    <property type="match status" value="1"/>
</dbReference>
<keyword evidence="5" id="KW-0001">2Fe-2S</keyword>
<dbReference type="InterPro" id="IPR050415">
    <property type="entry name" value="MRET"/>
</dbReference>
<feature type="transmembrane region" description="Helical" evidence="13">
    <location>
        <begin position="41"/>
        <end position="61"/>
    </location>
</feature>
<comment type="cofactor">
    <cofactor evidence="1">
        <name>FAD</name>
        <dbReference type="ChEBI" id="CHEBI:57692"/>
    </cofactor>
</comment>
<keyword evidence="12 13" id="KW-0472">Membrane</keyword>
<evidence type="ECO:0000256" key="2">
    <source>
        <dbReference type="ARBA" id="ARBA00004141"/>
    </source>
</evidence>
<reference evidence="15 16" key="1">
    <citation type="journal article" date="2016" name="Nat. Commun.">
        <title>Thousands of microbial genomes shed light on interconnected biogeochemical processes in an aquifer system.</title>
        <authorList>
            <person name="Anantharaman K."/>
            <person name="Brown C.T."/>
            <person name="Hug L.A."/>
            <person name="Sharon I."/>
            <person name="Castelle C.J."/>
            <person name="Probst A.J."/>
            <person name="Thomas B.C."/>
            <person name="Singh A."/>
            <person name="Wilkins M.J."/>
            <person name="Karaoz U."/>
            <person name="Brodie E.L."/>
            <person name="Williams K.H."/>
            <person name="Hubbard S.S."/>
            <person name="Banfield J.F."/>
        </authorList>
    </citation>
    <scope>NUCLEOTIDE SEQUENCE [LARGE SCALE GENOMIC DNA]</scope>
</reference>
<dbReference type="SUPFAM" id="SSF63380">
    <property type="entry name" value="Riboflavin synthase domain-like"/>
    <property type="match status" value="1"/>
</dbReference>
<dbReference type="SUPFAM" id="SSF52343">
    <property type="entry name" value="Ferredoxin reductase-like, C-terminal NADP-linked domain"/>
    <property type="match status" value="1"/>
</dbReference>
<dbReference type="Pfam" id="PF08022">
    <property type="entry name" value="FAD_binding_8"/>
    <property type="match status" value="1"/>
</dbReference>
<dbReference type="InterPro" id="IPR001433">
    <property type="entry name" value="OxRdtase_FAD/NAD-bd"/>
</dbReference>
<comment type="caution">
    <text evidence="15">The sequence shown here is derived from an EMBL/GenBank/DDBJ whole genome shotgun (WGS) entry which is preliminary data.</text>
</comment>
<dbReference type="STRING" id="1797989.A3H66_01610"/>
<dbReference type="Gene3D" id="2.40.30.10">
    <property type="entry name" value="Translation factors"/>
    <property type="match status" value="1"/>
</dbReference>
<dbReference type="GO" id="GO:0050660">
    <property type="term" value="F:flavin adenine dinucleotide binding"/>
    <property type="evidence" value="ECO:0007669"/>
    <property type="project" value="TreeGrafter"/>
</dbReference>
<name>A0A1F5SD36_9BACT</name>
<dbReference type="InterPro" id="IPR013130">
    <property type="entry name" value="Fe3_Rdtase_TM_dom"/>
</dbReference>
<dbReference type="GO" id="GO:0016491">
    <property type="term" value="F:oxidoreductase activity"/>
    <property type="evidence" value="ECO:0007669"/>
    <property type="project" value="UniProtKB-KW"/>
</dbReference>
<dbReference type="AlphaFoldDB" id="A0A1F5SD36"/>
<dbReference type="GO" id="GO:0046872">
    <property type="term" value="F:metal ion binding"/>
    <property type="evidence" value="ECO:0007669"/>
    <property type="project" value="UniProtKB-KW"/>
</dbReference>
<dbReference type="PRINTS" id="PR00410">
    <property type="entry name" value="PHEHYDRXLASE"/>
</dbReference>
<dbReference type="InterPro" id="IPR001709">
    <property type="entry name" value="Flavoprot_Pyr_Nucl_cyt_Rdtase"/>
</dbReference>
<keyword evidence="7" id="KW-0274">FAD</keyword>
<dbReference type="CDD" id="cd00322">
    <property type="entry name" value="FNR_like"/>
    <property type="match status" value="1"/>
</dbReference>
<dbReference type="PANTHER" id="PTHR47354">
    <property type="entry name" value="NADH OXIDOREDUCTASE HCR"/>
    <property type="match status" value="1"/>
</dbReference>
<dbReference type="InterPro" id="IPR039261">
    <property type="entry name" value="FNR_nucleotide-bd"/>
</dbReference>
<organism evidence="15 16">
    <name type="scientific">Candidatus Falkowbacteria bacterium RIFCSPLOWO2_02_FULL_45_21</name>
    <dbReference type="NCBI Taxonomy" id="1797989"/>
    <lineage>
        <taxon>Bacteria</taxon>
        <taxon>Candidatus Falkowiibacteriota</taxon>
    </lineage>
</organism>
<dbReference type="GO" id="GO:0051537">
    <property type="term" value="F:2 iron, 2 sulfur cluster binding"/>
    <property type="evidence" value="ECO:0007669"/>
    <property type="project" value="UniProtKB-KW"/>
</dbReference>
<dbReference type="InterPro" id="IPR013112">
    <property type="entry name" value="FAD-bd_8"/>
</dbReference>
<feature type="transmembrane region" description="Helical" evidence="13">
    <location>
        <begin position="73"/>
        <end position="93"/>
    </location>
</feature>
<dbReference type="InterPro" id="IPR017938">
    <property type="entry name" value="Riboflavin_synthase-like_b-brl"/>
</dbReference>
<evidence type="ECO:0000256" key="5">
    <source>
        <dbReference type="ARBA" id="ARBA00022714"/>
    </source>
</evidence>
<feature type="transmembrane region" description="Helical" evidence="13">
    <location>
        <begin position="99"/>
        <end position="121"/>
    </location>
</feature>
<keyword evidence="9" id="KW-0560">Oxidoreductase</keyword>
<evidence type="ECO:0000256" key="6">
    <source>
        <dbReference type="ARBA" id="ARBA00022723"/>
    </source>
</evidence>
<evidence type="ECO:0000313" key="16">
    <source>
        <dbReference type="Proteomes" id="UP000178783"/>
    </source>
</evidence>
<keyword evidence="10" id="KW-0408">Iron</keyword>
<feature type="transmembrane region" description="Helical" evidence="13">
    <location>
        <begin position="12"/>
        <end position="29"/>
    </location>
</feature>
<comment type="subcellular location">
    <subcellularLocation>
        <location evidence="2">Membrane</location>
        <topology evidence="2">Multi-pass membrane protein</topology>
    </subcellularLocation>
</comment>
<protein>
    <recommendedName>
        <fullName evidence="14">FAD-binding FR-type domain-containing protein</fullName>
    </recommendedName>
</protein>
<dbReference type="Gene3D" id="3.40.50.80">
    <property type="entry name" value="Nucleotide-binding domain of ferredoxin-NADP reductase (FNR) module"/>
    <property type="match status" value="1"/>
</dbReference>
<dbReference type="EMBL" id="MFFW01000014">
    <property type="protein sequence ID" value="OGF24482.1"/>
    <property type="molecule type" value="Genomic_DNA"/>
</dbReference>